<reference evidence="5 6" key="1">
    <citation type="journal article" date="2023" name="Virus Evol.">
        <title>Computational host range prediction-The good, the bad, and the ugly.</title>
        <authorList>
            <person name="Howell A.A."/>
            <person name="Versoza C.J."/>
            <person name="Pfeifer S.P."/>
        </authorList>
    </citation>
    <scope>NUCLEOTIDE SEQUENCE [LARGE SCALE GENOMIC DNA]</scope>
    <source>
        <strain evidence="5 6">1610/1b</strain>
    </source>
</reference>
<dbReference type="Pfam" id="PF00501">
    <property type="entry name" value="AMP-binding"/>
    <property type="match status" value="1"/>
</dbReference>
<evidence type="ECO:0000256" key="2">
    <source>
        <dbReference type="ARBA" id="ARBA00022840"/>
    </source>
</evidence>
<name>A0ABZ2U4Y6_9ACTN</name>
<sequence>MTVAAPSVTMRTIPELLTHNAITLTGQPAVSWRAESVTTTFSWSVYRERVMNVARGLLGLGVGPDHNVAILLGNTVEHLLTDLATVHCGAASISVYQTFSDVQIMQVLSDARPAVLIVDDDAAVERIDGLAWSGQENCLIVTVAPSQRTTDWGALCLAGEEAEDEIRRTLESRIADIDADRPVTYIYTSGTTGPPKAVTLSGANIASAVDSLISSGTVDFDYRSVSYLPLAHIVERLWSLYVPLRLGGHVVCCPDPNELPALLAAFHPTYFFGVPRIFAKLRSGVEQMLTSPAMADAADEIAHSRELLAERSRLLRSGRPVPESLTVAAARARGGALRGIRMRLGLDRVGAVGCGAAAMPEELHEFWASLGIDVSLGYGMTENSGVVTGDRPGTGSAGSVGFPLPGWQVRIDDDGEILVKGPGNTPGYRNRPEATAALYTADGWLRTGDIGRLDDTGRLYITDRKKDLLINAAGKNISPTSIEGALTGRSIIDQVVVFGEGQRYIVALITLEPNALREFAARSGLVDAEPSALCTAPAITGEVDRLVDIANSRLSRPEQIKRYTILPDVWTTQSGEMTPTMKLRRDAIKARYNDVVESLYNTEPTS</sequence>
<gene>
    <name evidence="5" type="ORF">RVF87_06270</name>
</gene>
<dbReference type="InterPro" id="IPR042099">
    <property type="entry name" value="ANL_N_sf"/>
</dbReference>
<evidence type="ECO:0000259" key="4">
    <source>
        <dbReference type="Pfam" id="PF00501"/>
    </source>
</evidence>
<dbReference type="EMBL" id="CP136137">
    <property type="protein sequence ID" value="WYY08663.1"/>
    <property type="molecule type" value="Genomic_DNA"/>
</dbReference>
<evidence type="ECO:0000313" key="5">
    <source>
        <dbReference type="EMBL" id="WYY08663.1"/>
    </source>
</evidence>
<dbReference type="Gene3D" id="3.40.50.12780">
    <property type="entry name" value="N-terminal domain of ligase-like"/>
    <property type="match status" value="1"/>
</dbReference>
<keyword evidence="2" id="KW-0067">ATP-binding</keyword>
<dbReference type="PROSITE" id="PS00455">
    <property type="entry name" value="AMP_BINDING"/>
    <property type="match status" value="1"/>
</dbReference>
<dbReference type="PANTHER" id="PTHR43272">
    <property type="entry name" value="LONG-CHAIN-FATTY-ACID--COA LIGASE"/>
    <property type="match status" value="1"/>
</dbReference>
<evidence type="ECO:0000313" key="6">
    <source>
        <dbReference type="Proteomes" id="UP001479933"/>
    </source>
</evidence>
<protein>
    <submittedName>
        <fullName evidence="5">AMP-dependent synthetase/ligase</fullName>
    </submittedName>
</protein>
<dbReference type="SUPFAM" id="SSF56801">
    <property type="entry name" value="Acetyl-CoA synthetase-like"/>
    <property type="match status" value="1"/>
</dbReference>
<evidence type="ECO:0000256" key="3">
    <source>
        <dbReference type="ARBA" id="ARBA00024484"/>
    </source>
</evidence>
<feature type="domain" description="AMP-dependent synthetase/ligase" evidence="4">
    <location>
        <begin position="27"/>
        <end position="428"/>
    </location>
</feature>
<dbReference type="PANTHER" id="PTHR43272:SF33">
    <property type="entry name" value="AMP-BINDING DOMAIN-CONTAINING PROTEIN-RELATED"/>
    <property type="match status" value="1"/>
</dbReference>
<comment type="catalytic activity">
    <reaction evidence="3">
        <text>a long-chain fatty acid + ATP + CoA = a long-chain fatty acyl-CoA + AMP + diphosphate</text>
        <dbReference type="Rhea" id="RHEA:15421"/>
        <dbReference type="ChEBI" id="CHEBI:30616"/>
        <dbReference type="ChEBI" id="CHEBI:33019"/>
        <dbReference type="ChEBI" id="CHEBI:57287"/>
        <dbReference type="ChEBI" id="CHEBI:57560"/>
        <dbReference type="ChEBI" id="CHEBI:83139"/>
        <dbReference type="ChEBI" id="CHEBI:456215"/>
        <dbReference type="EC" id="6.2.1.3"/>
    </reaction>
    <physiologicalReaction direction="left-to-right" evidence="3">
        <dbReference type="Rhea" id="RHEA:15422"/>
    </physiologicalReaction>
</comment>
<dbReference type="Proteomes" id="UP001479933">
    <property type="component" value="Chromosome"/>
</dbReference>
<dbReference type="Gene3D" id="3.30.300.30">
    <property type="match status" value="1"/>
</dbReference>
<dbReference type="Pfam" id="PF23562">
    <property type="entry name" value="AMP-binding_C_3"/>
    <property type="match status" value="1"/>
</dbReference>
<organism evidence="5 6">
    <name type="scientific">Gordonia hydrophobica</name>
    <dbReference type="NCBI Taxonomy" id="40516"/>
    <lineage>
        <taxon>Bacteria</taxon>
        <taxon>Bacillati</taxon>
        <taxon>Actinomycetota</taxon>
        <taxon>Actinomycetes</taxon>
        <taxon>Mycobacteriales</taxon>
        <taxon>Gordoniaceae</taxon>
        <taxon>Gordonia</taxon>
    </lineage>
</organism>
<dbReference type="RefSeq" id="WP_066170661.1">
    <property type="nucleotide sequence ID" value="NZ_CP136137.1"/>
</dbReference>
<dbReference type="InterPro" id="IPR000873">
    <property type="entry name" value="AMP-dep_synth/lig_dom"/>
</dbReference>
<keyword evidence="6" id="KW-1185">Reference proteome</keyword>
<accession>A0ABZ2U4Y6</accession>
<proteinExistence type="predicted"/>
<evidence type="ECO:0000256" key="1">
    <source>
        <dbReference type="ARBA" id="ARBA00022741"/>
    </source>
</evidence>
<dbReference type="CDD" id="cd05907">
    <property type="entry name" value="VL_LC_FACS_like"/>
    <property type="match status" value="1"/>
</dbReference>
<keyword evidence="1" id="KW-0547">Nucleotide-binding</keyword>
<dbReference type="InterPro" id="IPR020845">
    <property type="entry name" value="AMP-binding_CS"/>
</dbReference>
<dbReference type="InterPro" id="IPR045851">
    <property type="entry name" value="AMP-bd_C_sf"/>
</dbReference>